<evidence type="ECO:0000256" key="1">
    <source>
        <dbReference type="ARBA" id="ARBA00022737"/>
    </source>
</evidence>
<dbReference type="InterPro" id="IPR006530">
    <property type="entry name" value="YD"/>
</dbReference>
<reference evidence="4 5" key="1">
    <citation type="journal article" date="2004" name="Science">
        <title>The complete genome sequence of Propionibacterium acnes, a commensal of human skin.</title>
        <authorList>
            <person name="Bruggemann H."/>
            <person name="Henne A."/>
            <person name="Hoster F."/>
            <person name="Liesegang H."/>
            <person name="Wiezer A."/>
            <person name="Strittmatter A."/>
            <person name="Hujer S."/>
            <person name="Durre P."/>
            <person name="Gottschalk G."/>
        </authorList>
    </citation>
    <scope>NUCLEOTIDE SEQUENCE [LARGE SCALE GENOMIC DNA]</scope>
    <source>
        <strain evidence="5">DSM 16379 / KPA171202</strain>
    </source>
</reference>
<dbReference type="InterPro" id="IPR050708">
    <property type="entry name" value="T6SS_VgrG/RHS"/>
</dbReference>
<feature type="domain" description="Teneurin-like YD-shell" evidence="3">
    <location>
        <begin position="520"/>
        <end position="645"/>
    </location>
</feature>
<evidence type="ECO:0000259" key="3">
    <source>
        <dbReference type="Pfam" id="PF25023"/>
    </source>
</evidence>
<dbReference type="EMBL" id="AE017283">
    <property type="protein sequence ID" value="AAT81954.1"/>
    <property type="molecule type" value="Genomic_DNA"/>
</dbReference>
<evidence type="ECO:0000313" key="5">
    <source>
        <dbReference type="Proteomes" id="UP000000603"/>
    </source>
</evidence>
<dbReference type="Proteomes" id="UP000000603">
    <property type="component" value="Chromosome"/>
</dbReference>
<dbReference type="NCBIfam" id="TIGR01643">
    <property type="entry name" value="YD_repeat_2x"/>
    <property type="match status" value="7"/>
</dbReference>
<dbReference type="InterPro" id="IPR045351">
    <property type="entry name" value="DUF6531"/>
</dbReference>
<keyword evidence="1" id="KW-0677">Repeat</keyword>
<dbReference type="eggNOG" id="COG3209">
    <property type="taxonomic scope" value="Bacteria"/>
</dbReference>
<name>Q6ABB2_CUTAK</name>
<dbReference type="PANTHER" id="PTHR32305:SF15">
    <property type="entry name" value="PROTEIN RHSA-RELATED"/>
    <property type="match status" value="1"/>
</dbReference>
<organism evidence="4 5">
    <name type="scientific">Cutibacterium acnes (strain DSM 16379 / KPA171202)</name>
    <name type="common">Propionibacterium acnes</name>
    <dbReference type="NCBI Taxonomy" id="267747"/>
    <lineage>
        <taxon>Bacteria</taxon>
        <taxon>Bacillati</taxon>
        <taxon>Actinomycetota</taxon>
        <taxon>Actinomycetes</taxon>
        <taxon>Propionibacteriales</taxon>
        <taxon>Propionibacteriaceae</taxon>
        <taxon>Cutibacterium</taxon>
    </lineage>
</organism>
<dbReference type="Pfam" id="PF25023">
    <property type="entry name" value="TEN_YD-shell"/>
    <property type="match status" value="1"/>
</dbReference>
<dbReference type="KEGG" id="pac:PPA0196"/>
<dbReference type="InterPro" id="IPR056823">
    <property type="entry name" value="TEN-like_YD-shell"/>
</dbReference>
<dbReference type="HOGENOM" id="CLU_019780_0_0_11"/>
<sequence length="651" mass="69294">MEQIGGLMPASALEALYEHFCASCQYGSLTVGGLFGQYQRWMGLNDADVAWLEAVGRAFAAAGGSGSVILADVALEAGLRAAGVSVTRADIQVSSPTLSGIDPATGYIEDPVNSATGNFVLPETDVVFGGPSQGLAISRMYNSTLAAAYDEPEACGVLGPGWSTILDQRLIVTDEQARWVRDDGREIVFPLTGRNGASGSPTAEGCHTVEGPWRAAQDNVWISRGDAADLAGVQGATVAGPVWIVADNTGSRLIFTAEGAWVGSTSGAGDGVWIERHDGVITSMHSEWGRSVDLFYAQGRLAKAVASDGRSVSYAYDSQGRLVEVTRPDGVHHYQWDGWLLSQVIDASGVAQCVNTFDALGRIRTQRDATGHLTRFTYLPGGVTVADDGQGHHSNTWISDARGRTVGIIDADGQRTSMRYDRYGNLVGATDRAGKVIRHTYNERGHRTRTTLPTGGVIEYGWDEADRLTTISTAGTLRARLDYDGTQLTPVRLADPHGTTVTMSWDRGLLRHLTDATGANISVDYDKYGQIMAITNGVGATWQISHDEAGQISQILTPLGYRTEMTHDQAGRLVERIDPDGACWSYDYDEAGHLETATAPDGGRTRYTWGPDGQITTITDPTGATTTLAHDEVGDLAGIGLPDGGQLGIPA</sequence>
<dbReference type="PANTHER" id="PTHR32305">
    <property type="match status" value="1"/>
</dbReference>
<dbReference type="EnsemblBacteria" id="AAT81954">
    <property type="protein sequence ID" value="AAT81954"/>
    <property type="gene ID" value="PPA0196"/>
</dbReference>
<dbReference type="InterPro" id="IPR031325">
    <property type="entry name" value="RHS_repeat"/>
</dbReference>
<dbReference type="Pfam" id="PF20148">
    <property type="entry name" value="DUF6531"/>
    <property type="match status" value="1"/>
</dbReference>
<evidence type="ECO:0000313" key="4">
    <source>
        <dbReference type="EMBL" id="AAT81954.1"/>
    </source>
</evidence>
<dbReference type="Pfam" id="PF05593">
    <property type="entry name" value="RHS_repeat"/>
    <property type="match status" value="3"/>
</dbReference>
<dbReference type="AlphaFoldDB" id="Q6ABB2"/>
<feature type="domain" description="DUF6531" evidence="2">
    <location>
        <begin position="110"/>
        <end position="189"/>
    </location>
</feature>
<gene>
    <name evidence="4" type="ordered locus">PPA0196</name>
</gene>
<evidence type="ECO:0000259" key="2">
    <source>
        <dbReference type="Pfam" id="PF20148"/>
    </source>
</evidence>
<dbReference type="Gene3D" id="2.180.10.10">
    <property type="entry name" value="RHS repeat-associated core"/>
    <property type="match status" value="2"/>
</dbReference>
<proteinExistence type="predicted"/>
<accession>Q6ABB2</accession>
<protein>
    <submittedName>
        <fullName evidence="4">RHS-family protein</fullName>
    </submittedName>
</protein>